<dbReference type="SUPFAM" id="SSF51569">
    <property type="entry name" value="Aldolase"/>
    <property type="match status" value="1"/>
</dbReference>
<dbReference type="AlphaFoldDB" id="A0A0F9NUU7"/>
<name>A0A0F9NUU7_9ZZZZ</name>
<organism evidence="1">
    <name type="scientific">marine sediment metagenome</name>
    <dbReference type="NCBI Taxonomy" id="412755"/>
    <lineage>
        <taxon>unclassified sequences</taxon>
        <taxon>metagenomes</taxon>
        <taxon>ecological metagenomes</taxon>
    </lineage>
</organism>
<dbReference type="Gene3D" id="3.20.20.70">
    <property type="entry name" value="Aldolase class I"/>
    <property type="match status" value="1"/>
</dbReference>
<dbReference type="InterPro" id="IPR013785">
    <property type="entry name" value="Aldolase_TIM"/>
</dbReference>
<sequence length="330" mass="37561">MPMPKLGIGPLSTETVRAIFQLSSQHNIPLMLIASRNQIDYNHGYVCKTKEFSQILRDLKTTFPKAQVLICRDHCGPGFGSLSNSLNSVYKTIESDIKHDFDLLHIDLCHLSASHKHELLQTANMIRFAQSLSPTILFEIGTNENKGKLSLDQLQNDLDFFTEICQPSFYVIQTGSLVKEEKNVGTFHRSNIKPLADIIHKKGILLKEHNADYLNREMIIARTGIVDAMNIAPQLGVIQTTTILSCAYQYGIDVNSFLELSYKSKKWQKWILPENKLNKYLCAIVAGHYHYQSSEYKAMYEQISANVDLSVIIENKITDTILHYVNSFQY</sequence>
<protein>
    <submittedName>
        <fullName evidence="1">Uncharacterized protein</fullName>
    </submittedName>
</protein>
<reference evidence="1" key="1">
    <citation type="journal article" date="2015" name="Nature">
        <title>Complex archaea that bridge the gap between prokaryotes and eukaryotes.</title>
        <authorList>
            <person name="Spang A."/>
            <person name="Saw J.H."/>
            <person name="Jorgensen S.L."/>
            <person name="Zaremba-Niedzwiedzka K."/>
            <person name="Martijn J."/>
            <person name="Lind A.E."/>
            <person name="van Eijk R."/>
            <person name="Schleper C."/>
            <person name="Guy L."/>
            <person name="Ettema T.J."/>
        </authorList>
    </citation>
    <scope>NUCLEOTIDE SEQUENCE</scope>
</reference>
<evidence type="ECO:0000313" key="1">
    <source>
        <dbReference type="EMBL" id="KKM85082.1"/>
    </source>
</evidence>
<comment type="caution">
    <text evidence="1">The sequence shown here is derived from an EMBL/GenBank/DDBJ whole genome shotgun (WGS) entry which is preliminary data.</text>
</comment>
<accession>A0A0F9NUU7</accession>
<gene>
    <name evidence="1" type="ORF">LCGC14_1292630</name>
</gene>
<proteinExistence type="predicted"/>
<dbReference type="EMBL" id="LAZR01007466">
    <property type="protein sequence ID" value="KKM85082.1"/>
    <property type="molecule type" value="Genomic_DNA"/>
</dbReference>